<reference evidence="1" key="1">
    <citation type="journal article" date="2021" name="ISME J.">
        <title>Fine-scale metabolic discontinuity in a stratified prokaryote microbiome of a Red Sea deep halocline.</title>
        <authorList>
            <person name="Michoud G."/>
            <person name="Ngugi D.K."/>
            <person name="Barozzi A."/>
            <person name="Merlino G."/>
            <person name="Calleja M.L."/>
            <person name="Delgado-Huertas A."/>
            <person name="Moran X.A.G."/>
            <person name="Daffonchio D."/>
        </authorList>
    </citation>
    <scope>NUCLEOTIDE SEQUENCE</scope>
    <source>
        <strain evidence="1">SuakinDeep_MAG55_1</strain>
    </source>
</reference>
<evidence type="ECO:0000313" key="1">
    <source>
        <dbReference type="EMBL" id="MBS1257518.1"/>
    </source>
</evidence>
<dbReference type="AlphaFoldDB" id="A0A941ZYJ2"/>
<proteinExistence type="predicted"/>
<dbReference type="EMBL" id="JAANXD010000026">
    <property type="protein sequence ID" value="MBS1257518.1"/>
    <property type="molecule type" value="Genomic_DNA"/>
</dbReference>
<comment type="caution">
    <text evidence="1">The sequence shown here is derived from an EMBL/GenBank/DDBJ whole genome shotgun (WGS) entry which is preliminary data.</text>
</comment>
<accession>A0A941ZYJ2</accession>
<dbReference type="Proteomes" id="UP000722750">
    <property type="component" value="Unassembled WGS sequence"/>
</dbReference>
<name>A0A941ZYJ2_9BACT</name>
<sequence length="108" mass="12384">MVEIKKIVDGFKHAFATGGEKLGDNDTELIRKLADYVVKRDMSVPAVMLLESVRPLNFVGSQSMVFFKPILSRFFSRYEYDRISNILEKREVVDLLINEIEKKANSKG</sequence>
<protein>
    <submittedName>
        <fullName evidence="1">Uncharacterized protein</fullName>
    </submittedName>
</protein>
<evidence type="ECO:0000313" key="2">
    <source>
        <dbReference type="Proteomes" id="UP000722750"/>
    </source>
</evidence>
<organism evidence="1 2">
    <name type="scientific">Candidatus Scalindua arabica</name>
    <dbReference type="NCBI Taxonomy" id="1127984"/>
    <lineage>
        <taxon>Bacteria</taxon>
        <taxon>Pseudomonadati</taxon>
        <taxon>Planctomycetota</taxon>
        <taxon>Candidatus Brocadiia</taxon>
        <taxon>Candidatus Brocadiales</taxon>
        <taxon>Candidatus Scalinduaceae</taxon>
        <taxon>Candidatus Scalindua</taxon>
    </lineage>
</organism>
<gene>
    <name evidence="1" type="ORF">MAG551_00562</name>
</gene>